<dbReference type="InterPro" id="IPR014893">
    <property type="entry name" value="Ku_PK_bind"/>
</dbReference>
<dbReference type="GO" id="GO:0016787">
    <property type="term" value="F:hydrolase activity"/>
    <property type="evidence" value="ECO:0007669"/>
    <property type="project" value="UniProtKB-KW"/>
</dbReference>
<dbReference type="GO" id="GO:0003678">
    <property type="term" value="F:DNA helicase activity"/>
    <property type="evidence" value="ECO:0007669"/>
    <property type="project" value="UniProtKB-EC"/>
</dbReference>
<evidence type="ECO:0000256" key="6">
    <source>
        <dbReference type="ARBA" id="ARBA00022801"/>
    </source>
</evidence>
<evidence type="ECO:0000256" key="15">
    <source>
        <dbReference type="ARBA" id="ARBA00082843"/>
    </source>
</evidence>
<dbReference type="Gene3D" id="2.40.290.10">
    <property type="match status" value="2"/>
</dbReference>
<dbReference type="FunFam" id="2.40.290.10:FF:000006">
    <property type="entry name" value="ATP-dependent DNA helicase 2 subunit KU80"/>
    <property type="match status" value="1"/>
</dbReference>
<evidence type="ECO:0000256" key="3">
    <source>
        <dbReference type="ARBA" id="ARBA00012551"/>
    </source>
</evidence>
<evidence type="ECO:0000256" key="8">
    <source>
        <dbReference type="ARBA" id="ARBA00022840"/>
    </source>
</evidence>
<dbReference type="PANTHER" id="PTHR12604:SF4">
    <property type="entry name" value="X-RAY REPAIR CROSS-COMPLEMENTING PROTEIN 5"/>
    <property type="match status" value="1"/>
</dbReference>
<organism evidence="19 20">
    <name type="scientific">Arachis hypogaea</name>
    <name type="common">Peanut</name>
    <dbReference type="NCBI Taxonomy" id="3818"/>
    <lineage>
        <taxon>Eukaryota</taxon>
        <taxon>Viridiplantae</taxon>
        <taxon>Streptophyta</taxon>
        <taxon>Embryophyta</taxon>
        <taxon>Tracheophyta</taxon>
        <taxon>Spermatophyta</taxon>
        <taxon>Magnoliopsida</taxon>
        <taxon>eudicotyledons</taxon>
        <taxon>Gunneridae</taxon>
        <taxon>Pentapetalae</taxon>
        <taxon>rosids</taxon>
        <taxon>fabids</taxon>
        <taxon>Fabales</taxon>
        <taxon>Fabaceae</taxon>
        <taxon>Papilionoideae</taxon>
        <taxon>50 kb inversion clade</taxon>
        <taxon>dalbergioids sensu lato</taxon>
        <taxon>Dalbergieae</taxon>
        <taxon>Pterocarpus clade</taxon>
        <taxon>Arachis</taxon>
    </lineage>
</organism>
<dbReference type="GO" id="GO:0003690">
    <property type="term" value="F:double-stranded DNA binding"/>
    <property type="evidence" value="ECO:0007669"/>
    <property type="project" value="TreeGrafter"/>
</dbReference>
<dbReference type="GO" id="GO:0005524">
    <property type="term" value="F:ATP binding"/>
    <property type="evidence" value="ECO:0007669"/>
    <property type="project" value="UniProtKB-KW"/>
</dbReference>
<dbReference type="InterPro" id="IPR024193">
    <property type="entry name" value="Ku80"/>
</dbReference>
<reference evidence="19 20" key="1">
    <citation type="submission" date="2019-01" db="EMBL/GenBank/DDBJ databases">
        <title>Sequencing of cultivated peanut Arachis hypogaea provides insights into genome evolution and oil improvement.</title>
        <authorList>
            <person name="Chen X."/>
        </authorList>
    </citation>
    <scope>NUCLEOTIDE SEQUENCE [LARGE SCALE GENOMIC DNA]</scope>
    <source>
        <strain evidence="20">cv. Fuhuasheng</strain>
        <tissue evidence="19">Leaves</tissue>
    </source>
</reference>
<evidence type="ECO:0000256" key="17">
    <source>
        <dbReference type="SAM" id="MobiDB-lite"/>
    </source>
</evidence>
<evidence type="ECO:0000256" key="10">
    <source>
        <dbReference type="ARBA" id="ARBA00023172"/>
    </source>
</evidence>
<dbReference type="FunFam" id="1.10.1600.10:FF:000002">
    <property type="entry name" value="X-ray repair cross-complementing protein 5"/>
    <property type="match status" value="1"/>
</dbReference>
<evidence type="ECO:0000256" key="5">
    <source>
        <dbReference type="ARBA" id="ARBA00022763"/>
    </source>
</evidence>
<keyword evidence="9" id="KW-0238">DNA-binding</keyword>
<dbReference type="GO" id="GO:0003684">
    <property type="term" value="F:damaged DNA binding"/>
    <property type="evidence" value="ECO:0007669"/>
    <property type="project" value="InterPro"/>
</dbReference>
<dbReference type="SUPFAM" id="SSF53300">
    <property type="entry name" value="vWA-like"/>
    <property type="match status" value="1"/>
</dbReference>
<dbReference type="InterPro" id="IPR036494">
    <property type="entry name" value="Ku_C_sf"/>
</dbReference>
<keyword evidence="20" id="KW-1185">Reference proteome</keyword>
<feature type="domain" description="Ku" evidence="18">
    <location>
        <begin position="111"/>
        <end position="246"/>
    </location>
</feature>
<keyword evidence="4" id="KW-0547">Nucleotide-binding</keyword>
<keyword evidence="11" id="KW-0234">DNA repair</keyword>
<dbReference type="InterPro" id="IPR036465">
    <property type="entry name" value="vWFA_dom_sf"/>
</dbReference>
<dbReference type="CDD" id="cd00873">
    <property type="entry name" value="KU80"/>
    <property type="match status" value="2"/>
</dbReference>
<evidence type="ECO:0000256" key="1">
    <source>
        <dbReference type="ARBA" id="ARBA00004123"/>
    </source>
</evidence>
<evidence type="ECO:0000313" key="20">
    <source>
        <dbReference type="Proteomes" id="UP000289738"/>
    </source>
</evidence>
<feature type="domain" description="Ku" evidence="18">
    <location>
        <begin position="715"/>
        <end position="856"/>
    </location>
</feature>
<dbReference type="EC" id="3.6.4.12" evidence="3"/>
<sequence>MDMLIKMYPKANKVKKRLCLITNAQCPIKASIEGTKEEQVTTIAKQMSVHGTRMESIIVRGKLCRKKANKTTASENHRLLNIFSKETSTRIVYVGNPVSLFGALKTQNKTPHTVFRGDLELSSKMKIKVALDAVKFKPEKGVKLLGFTNSSNVLRHYYMKDVNIFIPEPENTNAMLALSALARAMKEMNKVAILRCVWRRGQTKVVIGVLTPNISDKENIPDSFYFNVLPFAEDVREFQFPSFSKLPAALQPNQQQLEAAANLVEMLDLAPCGKEKALLPDFTPNPRFYRCLELKSKNPGAAVPPIDETLKKITEPDSNLVLKNKSVIDSFRRCFEPNENPRHKKLRRLLLEKSSSSEEDCNRDITPLPSNLIEVKVDSVCNPTPPQVFEAMSGSRNTQDSVVKAIKDRRNKIFELIDESNDGDNYPEALQCLTALQEKCIVDQEALVLLLDVGPSMHSVIPEIEKVCSMLVEKKLIFTKYDEVGVVLFGTEDTDNELTEEVGGYQHVVVLKNIKVVEGDIVEALQQLPRGATHVLDAIIVGMDMLIKKFGETNKGKKRLCLITNAQCPIKEPFEGTKEEQVTTIAKQMTVHGMRMESIILRGKLSQDANKKIMDENDQLLRIFSTETSARSTYVENPVSLLGALRTRNITPSTIFKGDLELSPKLKIKVLVYKKTAEEKFPTLKKFSDKAASTDKFATHEVKVDYEYKSSQEPDKVVPPDQRIKGYRYGPQIVPISQAEWDAVKFKPEKGLKLLGFTDSSNVLRHQYMKDVNVFIAETGNTKATLALSSLARAMKEMNKVAILRCVWRHGQANVVIGVLTPNLSDKENIPDSLYFNVLPFAEDVREFQFPSFSNFPAPIQPNEQQLEAAANLVKMLDLAPQGKEEVLLPDFTPNPRFYRYLELKSKHADAAVPPLDDTLKKITEPDDELLQQNKSVIEKFRQSFELKENPRHKKSRRLLREERYGSGEENSKGEIPALASNLIEDKPNVEVDNIGDLTPVQDFEAMFARRDNPDWVVKAIDAMKNKIHDLIEDSHEGDNNSKGLECLAALRKGCVNEQEPKQFNSFLRDIWSFCQEKNLHDFCDSLSSKGITLIPKSEAADSEVTEDEARSFLVKSQPKV</sequence>
<dbReference type="SUPFAM" id="SSF100939">
    <property type="entry name" value="SPOC domain-like"/>
    <property type="match status" value="2"/>
</dbReference>
<name>A0A445E6I3_ARAHY</name>
<protein>
    <recommendedName>
        <fullName evidence="14">ATP-dependent DNA helicase 2 subunit KU80</fullName>
        <ecNumber evidence="3">3.6.4.12</ecNumber>
    </recommendedName>
    <alternativeName>
        <fullName evidence="16">ATP-dependent DNA helicase 2 subunit 2</fullName>
    </alternativeName>
    <alternativeName>
        <fullName evidence="15">ATP-dependent DNA helicase II 80 kDa subunit</fullName>
    </alternativeName>
</protein>
<dbReference type="InterPro" id="IPR005161">
    <property type="entry name" value="Ku_N"/>
</dbReference>
<evidence type="ECO:0000256" key="16">
    <source>
        <dbReference type="ARBA" id="ARBA00083457"/>
    </source>
</evidence>
<dbReference type="SUPFAM" id="SSF101420">
    <property type="entry name" value="C-terminal domain of Ku80"/>
    <property type="match status" value="2"/>
</dbReference>
<dbReference type="GO" id="GO:0006303">
    <property type="term" value="P:double-strand break repair via nonhomologous end joining"/>
    <property type="evidence" value="ECO:0007669"/>
    <property type="project" value="InterPro"/>
</dbReference>
<gene>
    <name evidence="19" type="ORF">Ahy_A02g005336</name>
</gene>
<evidence type="ECO:0000259" key="18">
    <source>
        <dbReference type="SMART" id="SM00559"/>
    </source>
</evidence>
<dbReference type="AlphaFoldDB" id="A0A445E6I3"/>
<keyword evidence="5" id="KW-0227">DNA damage</keyword>
<dbReference type="Pfam" id="PF03731">
    <property type="entry name" value="Ku_N"/>
    <property type="match status" value="1"/>
</dbReference>
<comment type="caution">
    <text evidence="19">The sequence shown here is derived from an EMBL/GenBank/DDBJ whole genome shotgun (WGS) entry which is preliminary data.</text>
</comment>
<dbReference type="Gene3D" id="1.25.40.240">
    <property type="entry name" value="Ku, C-terminal domain"/>
    <property type="match status" value="2"/>
</dbReference>
<dbReference type="EMBL" id="SDMP01000002">
    <property type="protein sequence ID" value="RYR71037.1"/>
    <property type="molecule type" value="Genomic_DNA"/>
</dbReference>
<comment type="catalytic activity">
    <reaction evidence="13">
        <text>ATP + H2O = ADP + phosphate + H(+)</text>
        <dbReference type="Rhea" id="RHEA:13065"/>
        <dbReference type="ChEBI" id="CHEBI:15377"/>
        <dbReference type="ChEBI" id="CHEBI:15378"/>
        <dbReference type="ChEBI" id="CHEBI:30616"/>
        <dbReference type="ChEBI" id="CHEBI:43474"/>
        <dbReference type="ChEBI" id="CHEBI:456216"/>
        <dbReference type="EC" id="3.6.4.12"/>
    </reaction>
</comment>
<comment type="similarity">
    <text evidence="2">Belongs to the ku80 family.</text>
</comment>
<dbReference type="GO" id="GO:0043564">
    <property type="term" value="C:Ku70:Ku80 complex"/>
    <property type="evidence" value="ECO:0007669"/>
    <property type="project" value="InterPro"/>
</dbReference>
<evidence type="ECO:0000256" key="7">
    <source>
        <dbReference type="ARBA" id="ARBA00022806"/>
    </source>
</evidence>
<evidence type="ECO:0000256" key="2">
    <source>
        <dbReference type="ARBA" id="ARBA00007726"/>
    </source>
</evidence>
<dbReference type="GO" id="GO:0042162">
    <property type="term" value="F:telomeric DNA binding"/>
    <property type="evidence" value="ECO:0007669"/>
    <property type="project" value="InterPro"/>
</dbReference>
<comment type="subcellular location">
    <subcellularLocation>
        <location evidence="1">Nucleus</location>
    </subcellularLocation>
</comment>
<feature type="region of interest" description="Disordered" evidence="17">
    <location>
        <begin position="952"/>
        <end position="974"/>
    </location>
</feature>
<evidence type="ECO:0000256" key="14">
    <source>
        <dbReference type="ARBA" id="ARBA00069041"/>
    </source>
</evidence>
<evidence type="ECO:0000256" key="4">
    <source>
        <dbReference type="ARBA" id="ARBA00022741"/>
    </source>
</evidence>
<dbReference type="InterPro" id="IPR006164">
    <property type="entry name" value="DNA_bd_Ku70/Ku80"/>
</dbReference>
<proteinExistence type="inferred from homology"/>
<dbReference type="GO" id="GO:0006310">
    <property type="term" value="P:DNA recombination"/>
    <property type="evidence" value="ECO:0007669"/>
    <property type="project" value="UniProtKB-KW"/>
</dbReference>
<keyword evidence="7" id="KW-0347">Helicase</keyword>
<dbReference type="PANTHER" id="PTHR12604">
    <property type="entry name" value="KU AUTOANTIGEN DNA HELICASE"/>
    <property type="match status" value="1"/>
</dbReference>
<evidence type="ECO:0000256" key="11">
    <source>
        <dbReference type="ARBA" id="ARBA00023204"/>
    </source>
</evidence>
<dbReference type="FunFam" id="1.25.40.240:FF:000001">
    <property type="entry name" value="X-ray repair cross-complementing protein 5"/>
    <property type="match status" value="1"/>
</dbReference>
<dbReference type="Gene3D" id="3.40.50.410">
    <property type="entry name" value="von Willebrand factor, type A domain"/>
    <property type="match status" value="2"/>
</dbReference>
<keyword evidence="8" id="KW-0067">ATP-binding</keyword>
<evidence type="ECO:0000256" key="9">
    <source>
        <dbReference type="ARBA" id="ARBA00023125"/>
    </source>
</evidence>
<evidence type="ECO:0000256" key="12">
    <source>
        <dbReference type="ARBA" id="ARBA00023242"/>
    </source>
</evidence>
<feature type="compositionally biased region" description="Basic and acidic residues" evidence="17">
    <location>
        <begin position="959"/>
        <end position="973"/>
    </location>
</feature>
<keyword evidence="10" id="KW-0233">DNA recombination</keyword>
<dbReference type="Pfam" id="PF08785">
    <property type="entry name" value="Ku_PK_bind"/>
    <property type="match status" value="1"/>
</dbReference>
<dbReference type="GO" id="GO:0000723">
    <property type="term" value="P:telomere maintenance"/>
    <property type="evidence" value="ECO:0007669"/>
    <property type="project" value="InterPro"/>
</dbReference>
<dbReference type="InterPro" id="IPR016194">
    <property type="entry name" value="SPOC-like_C_dom_sf"/>
</dbReference>
<evidence type="ECO:0000313" key="19">
    <source>
        <dbReference type="EMBL" id="RYR71037.1"/>
    </source>
</evidence>
<dbReference type="Gene3D" id="1.10.1600.10">
    <property type="match status" value="2"/>
</dbReference>
<dbReference type="Proteomes" id="UP000289738">
    <property type="component" value="Chromosome A02"/>
</dbReference>
<keyword evidence="12" id="KW-0539">Nucleus</keyword>
<accession>A0A445E6I3</accession>
<keyword evidence="6" id="KW-0378">Hydrolase</keyword>
<evidence type="ECO:0000256" key="13">
    <source>
        <dbReference type="ARBA" id="ARBA00047995"/>
    </source>
</evidence>
<dbReference type="SMART" id="SM00559">
    <property type="entry name" value="Ku78"/>
    <property type="match status" value="2"/>
</dbReference>
<dbReference type="FunFam" id="3.40.50.410:FF:000102">
    <property type="entry name" value="ATP-dependent DNA helicase 2 subunit KU80"/>
    <property type="match status" value="1"/>
</dbReference>
<dbReference type="Pfam" id="PF02735">
    <property type="entry name" value="Ku"/>
    <property type="match status" value="2"/>
</dbReference>